<name>A0A5E4MUA6_9HEMI</name>
<proteinExistence type="predicted"/>
<dbReference type="Proteomes" id="UP000325440">
    <property type="component" value="Unassembled WGS sequence"/>
</dbReference>
<keyword evidence="2" id="KW-1185">Reference proteome</keyword>
<dbReference type="AlphaFoldDB" id="A0A5E4MUA6"/>
<organism evidence="1 2">
    <name type="scientific">Cinara cedri</name>
    <dbReference type="NCBI Taxonomy" id="506608"/>
    <lineage>
        <taxon>Eukaryota</taxon>
        <taxon>Metazoa</taxon>
        <taxon>Ecdysozoa</taxon>
        <taxon>Arthropoda</taxon>
        <taxon>Hexapoda</taxon>
        <taxon>Insecta</taxon>
        <taxon>Pterygota</taxon>
        <taxon>Neoptera</taxon>
        <taxon>Paraneoptera</taxon>
        <taxon>Hemiptera</taxon>
        <taxon>Sternorrhyncha</taxon>
        <taxon>Aphidomorpha</taxon>
        <taxon>Aphidoidea</taxon>
        <taxon>Aphididae</taxon>
        <taxon>Lachninae</taxon>
        <taxon>Cinara</taxon>
    </lineage>
</organism>
<accession>A0A5E4MUA6</accession>
<evidence type="ECO:0000313" key="2">
    <source>
        <dbReference type="Proteomes" id="UP000325440"/>
    </source>
</evidence>
<evidence type="ECO:0000313" key="1">
    <source>
        <dbReference type="EMBL" id="VVC35808.1"/>
    </source>
</evidence>
<protein>
    <submittedName>
        <fullName evidence="1">Uncharacterized protein</fullName>
    </submittedName>
</protein>
<reference evidence="1 2" key="1">
    <citation type="submission" date="2019-08" db="EMBL/GenBank/DDBJ databases">
        <authorList>
            <person name="Alioto T."/>
            <person name="Alioto T."/>
            <person name="Gomez Garrido J."/>
        </authorList>
    </citation>
    <scope>NUCLEOTIDE SEQUENCE [LARGE SCALE GENOMIC DNA]</scope>
</reference>
<gene>
    <name evidence="1" type="ORF">CINCED_3A019818</name>
</gene>
<sequence length="144" mass="16517">MEFDKENAVAIKNSRKLLNDNNLELKLTFIKANYGNLPKYITTLETSTLSLADAINIIAQRSSFLKCFRKQISEKVNTFQDNECTHLNESPGITLILKCGREGQTNRYNNNMEKKCSTIRKKHKLESVGHVWRANDSIFKAVLH</sequence>
<dbReference type="EMBL" id="CABPRJ010001428">
    <property type="protein sequence ID" value="VVC35808.1"/>
    <property type="molecule type" value="Genomic_DNA"/>
</dbReference>